<sequence length="85" mass="8770">MARLLSTGTRNPQPDSDFEMMAVALVGAGEAIASRVSTGDADVNDAAELMINLFWRGLKGTPSDGAPHSDHGSAQIGDLDAESAL</sequence>
<feature type="region of interest" description="Disordered" evidence="3">
    <location>
        <begin position="61"/>
        <end position="85"/>
    </location>
</feature>
<feature type="domain" description="DesT tetracyclin repressor-like C-terminal" evidence="4">
    <location>
        <begin position="2"/>
        <end position="57"/>
    </location>
</feature>
<dbReference type="InterPro" id="IPR054129">
    <property type="entry name" value="DesT_TetR_C"/>
</dbReference>
<evidence type="ECO:0000256" key="1">
    <source>
        <dbReference type="ARBA" id="ARBA00023015"/>
    </source>
</evidence>
<evidence type="ECO:0000256" key="3">
    <source>
        <dbReference type="SAM" id="MobiDB-lite"/>
    </source>
</evidence>
<evidence type="ECO:0000313" key="6">
    <source>
        <dbReference type="Proteomes" id="UP000255389"/>
    </source>
</evidence>
<dbReference type="AlphaFoldDB" id="A0A378UZT9"/>
<keyword evidence="2" id="KW-0804">Transcription</keyword>
<accession>A0A378UZT9</accession>
<evidence type="ECO:0000259" key="4">
    <source>
        <dbReference type="Pfam" id="PF21943"/>
    </source>
</evidence>
<evidence type="ECO:0000313" key="5">
    <source>
        <dbReference type="EMBL" id="SUA03664.1"/>
    </source>
</evidence>
<dbReference type="Proteomes" id="UP000255389">
    <property type="component" value="Unassembled WGS sequence"/>
</dbReference>
<reference evidence="5 6" key="1">
    <citation type="submission" date="2018-06" db="EMBL/GenBank/DDBJ databases">
        <authorList>
            <consortium name="Pathogen Informatics"/>
            <person name="Doyle S."/>
        </authorList>
    </citation>
    <scope>NUCLEOTIDE SEQUENCE [LARGE SCALE GENOMIC DNA]</scope>
    <source>
        <strain evidence="5 6">NCTC1542</strain>
    </source>
</reference>
<dbReference type="EMBL" id="UGQY01000004">
    <property type="protein sequence ID" value="SUA03664.1"/>
    <property type="molecule type" value="Genomic_DNA"/>
</dbReference>
<proteinExistence type="predicted"/>
<keyword evidence="1" id="KW-0805">Transcription regulation</keyword>
<gene>
    <name evidence="5" type="ORF">NCTC1542_05149</name>
</gene>
<dbReference type="Gene3D" id="1.10.357.10">
    <property type="entry name" value="Tetracycline Repressor, domain 2"/>
    <property type="match status" value="1"/>
</dbReference>
<evidence type="ECO:0000256" key="2">
    <source>
        <dbReference type="ARBA" id="ARBA00023163"/>
    </source>
</evidence>
<name>A0A378UZT9_MYCFO</name>
<dbReference type="Pfam" id="PF21943">
    <property type="entry name" value="TetR_C_46"/>
    <property type="match status" value="1"/>
</dbReference>
<protein>
    <submittedName>
        <fullName evidence="5">TetR family transcriptional regulator</fullName>
    </submittedName>
</protein>
<organism evidence="5 6">
    <name type="scientific">Mycolicibacterium fortuitum</name>
    <name type="common">Mycobacterium fortuitum</name>
    <dbReference type="NCBI Taxonomy" id="1766"/>
    <lineage>
        <taxon>Bacteria</taxon>
        <taxon>Bacillati</taxon>
        <taxon>Actinomycetota</taxon>
        <taxon>Actinomycetes</taxon>
        <taxon>Mycobacteriales</taxon>
        <taxon>Mycobacteriaceae</taxon>
        <taxon>Mycolicibacterium</taxon>
    </lineage>
</organism>